<dbReference type="Pfam" id="PF05488">
    <property type="entry name" value="PAAR_motif"/>
    <property type="match status" value="1"/>
</dbReference>
<dbReference type="EMBL" id="BK016109">
    <property type="protein sequence ID" value="DAF95481.1"/>
    <property type="molecule type" value="Genomic_DNA"/>
</dbReference>
<dbReference type="InterPro" id="IPR008727">
    <property type="entry name" value="PAAR_motif"/>
</dbReference>
<sequence length="52" mass="5170">MLTHCDPSPSCHDSVVIGSSTVFINGKSAIKIGDSTACGDTVADGSGNVFIG</sequence>
<reference evidence="1" key="1">
    <citation type="journal article" date="2021" name="Proc. Natl. Acad. Sci. U.S.A.">
        <title>A Catalog of Tens of Thousands of Viruses from Human Metagenomes Reveals Hidden Associations with Chronic Diseases.</title>
        <authorList>
            <person name="Tisza M.J."/>
            <person name="Buck C.B."/>
        </authorList>
    </citation>
    <scope>NUCLEOTIDE SEQUENCE</scope>
    <source>
        <strain evidence="1">CtCo31</strain>
    </source>
</reference>
<dbReference type="Gene3D" id="2.60.200.60">
    <property type="match status" value="1"/>
</dbReference>
<organism evidence="1">
    <name type="scientific">Myoviridae sp. ctCo31</name>
    <dbReference type="NCBI Taxonomy" id="2825053"/>
    <lineage>
        <taxon>Viruses</taxon>
        <taxon>Duplodnaviria</taxon>
        <taxon>Heunggongvirae</taxon>
        <taxon>Uroviricota</taxon>
        <taxon>Caudoviricetes</taxon>
    </lineage>
</organism>
<proteinExistence type="predicted"/>
<protein>
    <submittedName>
        <fullName evidence="1">Baseplate wedge protein</fullName>
    </submittedName>
</protein>
<name>A0A8S5ULV0_9CAUD</name>
<accession>A0A8S5ULV0</accession>
<evidence type="ECO:0000313" key="1">
    <source>
        <dbReference type="EMBL" id="DAF95481.1"/>
    </source>
</evidence>